<dbReference type="InterPro" id="IPR006098">
    <property type="entry name" value="MMCoA_mutase_a_cat"/>
</dbReference>
<dbReference type="SUPFAM" id="SSF51703">
    <property type="entry name" value="Cobalamin (vitamin B12)-dependent enzymes"/>
    <property type="match status" value="1"/>
</dbReference>
<dbReference type="KEGG" id="parq:DSM112329_04995"/>
<dbReference type="PANTHER" id="PTHR48101">
    <property type="entry name" value="METHYLMALONYL-COA MUTASE, MITOCHONDRIAL-RELATED"/>
    <property type="match status" value="1"/>
</dbReference>
<evidence type="ECO:0000259" key="3">
    <source>
        <dbReference type="Pfam" id="PF01642"/>
    </source>
</evidence>
<keyword evidence="2 4" id="KW-0413">Isomerase</keyword>
<proteinExistence type="predicted"/>
<evidence type="ECO:0000256" key="1">
    <source>
        <dbReference type="ARBA" id="ARBA00011870"/>
    </source>
</evidence>
<dbReference type="GO" id="GO:0004494">
    <property type="term" value="F:methylmalonyl-CoA mutase activity"/>
    <property type="evidence" value="ECO:0007669"/>
    <property type="project" value="UniProtKB-EC"/>
</dbReference>
<comment type="subunit">
    <text evidence="1">Heterodimer of an alpha and a beta chain.</text>
</comment>
<evidence type="ECO:0000313" key="4">
    <source>
        <dbReference type="EMBL" id="XAY08099.1"/>
    </source>
</evidence>
<protein>
    <submittedName>
        <fullName evidence="4">Methylmalonyl-CoA mutase</fullName>
        <ecNumber evidence="4">5.4.99.2</ecNumber>
    </submittedName>
</protein>
<dbReference type="Pfam" id="PF01642">
    <property type="entry name" value="MM_CoA_mutase"/>
    <property type="match status" value="1"/>
</dbReference>
<organism evidence="4">
    <name type="scientific">Paraconexibacter sp. AEG42_29</name>
    <dbReference type="NCBI Taxonomy" id="2997339"/>
    <lineage>
        <taxon>Bacteria</taxon>
        <taxon>Bacillati</taxon>
        <taxon>Actinomycetota</taxon>
        <taxon>Thermoleophilia</taxon>
        <taxon>Solirubrobacterales</taxon>
        <taxon>Paraconexibacteraceae</taxon>
        <taxon>Paraconexibacter</taxon>
    </lineage>
</organism>
<gene>
    <name evidence="4" type="primary">scpA_2</name>
    <name evidence="4" type="ORF">DSM112329_04995</name>
</gene>
<dbReference type="PANTHER" id="PTHR48101:SF1">
    <property type="entry name" value="METHYLMALONYL-COA MUTASE, LARGE SUBUNIT"/>
    <property type="match status" value="1"/>
</dbReference>
<dbReference type="GO" id="GO:0031419">
    <property type="term" value="F:cobalamin binding"/>
    <property type="evidence" value="ECO:0007669"/>
    <property type="project" value="UniProtKB-KW"/>
</dbReference>
<dbReference type="NCBIfam" id="TIGR00641">
    <property type="entry name" value="acid_CoA_mut_N"/>
    <property type="match status" value="1"/>
</dbReference>
<dbReference type="InterPro" id="IPR006099">
    <property type="entry name" value="MeMalonylCoA_mutase_a/b_cat"/>
</dbReference>
<dbReference type="RefSeq" id="WP_354699284.1">
    <property type="nucleotide sequence ID" value="NZ_CP114014.1"/>
</dbReference>
<evidence type="ECO:0000256" key="2">
    <source>
        <dbReference type="ARBA" id="ARBA00023235"/>
    </source>
</evidence>
<dbReference type="AlphaFoldDB" id="A0AAU7B2E2"/>
<reference evidence="4" key="1">
    <citation type="submission" date="2022-12" db="EMBL/GenBank/DDBJ databases">
        <title>Paraconexibacter alkalitolerans sp. nov. and Baekduia alba sp. nov., isolated from soil and emended description of the genera Paraconexibacter (Chun et al., 2020) and Baekduia (An et al., 2020).</title>
        <authorList>
            <person name="Vieira S."/>
            <person name="Huber K.J."/>
            <person name="Geppert A."/>
            <person name="Wolf J."/>
            <person name="Neumann-Schaal M."/>
            <person name="Muesken M."/>
            <person name="Overmann J."/>
        </authorList>
    </citation>
    <scope>NUCLEOTIDE SEQUENCE</scope>
    <source>
        <strain evidence="4">AEG42_29</strain>
    </source>
</reference>
<dbReference type="InterPro" id="IPR016176">
    <property type="entry name" value="Cbl-dep_enz_cat"/>
</dbReference>
<dbReference type="EMBL" id="CP114014">
    <property type="protein sequence ID" value="XAY08099.1"/>
    <property type="molecule type" value="Genomic_DNA"/>
</dbReference>
<dbReference type="Gene3D" id="3.20.20.240">
    <property type="entry name" value="Methylmalonyl-CoA mutase"/>
    <property type="match status" value="1"/>
</dbReference>
<feature type="domain" description="Methylmalonyl-CoA mutase alpha/beta chain catalytic" evidence="3">
    <location>
        <begin position="26"/>
        <end position="535"/>
    </location>
</feature>
<accession>A0AAU7B2E2</accession>
<name>A0AAU7B2E2_9ACTN</name>
<sequence length="540" mass="59748">MAITPENDERLTVAPIVGKEDPRRFTDSGIEIKALYTEDDLPEELRLGEPGDFPYTRGPHRDMYRKQTWTMRQYAGYASAKESNERYRYLLSKGSTGLSMAFDLPTQLGLDSDDPLCEGEVGRTGVAIDTIDDMRTAFDQIPLSEVSTSMTINAPAAVLLCLYELVGDEQGVPSDQLRGTTQNDVLKEYIARGNYIYPPEPTMRLTTDLFAYCKENIPRWNTVSISGYHFREKGCSAVQEVAFTLSSGIAYVQAAVDAGLAVDDFAPRLAFFFNGHNNVFQEVAKFRAARRMWSTIMSERFGAKNPKSLMLRFHTQTGGVTLTAQQPMNNVVRVALQGFAAVCGGTQSLHTNGYDEALALPSEEAAKIALRTQQIIASESGATMTVDPFAGSYFVESLTDEIESRAYELIGKVDALGGSVNAIEFITGEIDESAWGYQERYRIEQDMVVGVNSFVEEAIEVPGLLRVDPASEGLQLDRLKKFKADRDQDLVAKRLDELRDAARGTDNLLPFIKQALKDRASMGEVCGAMKDVFGKYAPTF</sequence>
<dbReference type="EC" id="5.4.99.2" evidence="4"/>